<keyword evidence="6" id="KW-0326">Glycosidase</keyword>
<evidence type="ECO:0000313" key="7">
    <source>
        <dbReference type="Proteomes" id="UP000278437"/>
    </source>
</evidence>
<dbReference type="InterPro" id="IPR041443">
    <property type="entry name" value="Exop_C"/>
</dbReference>
<dbReference type="Pfam" id="PF18559">
    <property type="entry name" value="Exop_C"/>
    <property type="match status" value="1"/>
</dbReference>
<evidence type="ECO:0000256" key="1">
    <source>
        <dbReference type="ARBA" id="ARBA00022801"/>
    </source>
</evidence>
<organism evidence="6 7">
    <name type="scientific">Shewanella khirikhana</name>
    <dbReference type="NCBI Taxonomy" id="1965282"/>
    <lineage>
        <taxon>Bacteria</taxon>
        <taxon>Pseudomonadati</taxon>
        <taxon>Pseudomonadota</taxon>
        <taxon>Gammaproteobacteria</taxon>
        <taxon>Alteromonadales</taxon>
        <taxon>Shewanellaceae</taxon>
        <taxon>Shewanella</taxon>
    </lineage>
</organism>
<feature type="chain" id="PRO_5047355440" evidence="2">
    <location>
        <begin position="30"/>
        <end position="867"/>
    </location>
</feature>
<dbReference type="Pfam" id="PF01915">
    <property type="entry name" value="Glyco_hydro_3_C"/>
    <property type="match status" value="1"/>
</dbReference>
<dbReference type="InterPro" id="IPR036962">
    <property type="entry name" value="Glyco_hydro_3_N_sf"/>
</dbReference>
<feature type="domain" description="Glycoside hydrolase family 3 C-terminal" evidence="4">
    <location>
        <begin position="439"/>
        <end position="637"/>
    </location>
</feature>
<keyword evidence="2" id="KW-0732">Signal</keyword>
<dbReference type="InterPro" id="IPR001764">
    <property type="entry name" value="Glyco_hydro_3_N"/>
</dbReference>
<reference evidence="7" key="1">
    <citation type="submission" date="2017-03" db="EMBL/GenBank/DDBJ databases">
        <title>Full genome sequence of a non-lethal Shewanella isolate that potentiates virulence of Vibio parahaemolyticus causing acute hepatopancreatic necrosis disease (AHPND) in shrimp.</title>
        <authorList>
            <person name="Prachumwat A."/>
            <person name="Sritunyalucksana K."/>
        </authorList>
    </citation>
    <scope>NUCLEOTIDE SEQUENCE [LARGE SCALE GENOMIC DNA]</scope>
    <source>
        <strain evidence="7">TH2012</strain>
    </source>
</reference>
<feature type="domain" description="ExoP galactose-binding-like" evidence="5">
    <location>
        <begin position="690"/>
        <end position="839"/>
    </location>
</feature>
<dbReference type="InterPro" id="IPR002772">
    <property type="entry name" value="Glyco_hydro_3_C"/>
</dbReference>
<dbReference type="Gene3D" id="3.40.50.1700">
    <property type="entry name" value="Glycoside hydrolase family 3 C-terminal domain"/>
    <property type="match status" value="1"/>
</dbReference>
<protein>
    <submittedName>
        <fullName evidence="6">Periplasmic beta-glucosidase</fullName>
        <ecNumber evidence="6">3.2.1.21</ecNumber>
    </submittedName>
</protein>
<feature type="domain" description="Glycoside hydrolase family 3 N-terminal" evidence="3">
    <location>
        <begin position="76"/>
        <end position="398"/>
    </location>
</feature>
<dbReference type="GO" id="GO:0008422">
    <property type="term" value="F:beta-glucosidase activity"/>
    <property type="evidence" value="ECO:0007669"/>
    <property type="project" value="UniProtKB-EC"/>
</dbReference>
<dbReference type="SUPFAM" id="SSF52279">
    <property type="entry name" value="Beta-D-glucan exohydrolase, C-terminal domain"/>
    <property type="match status" value="1"/>
</dbReference>
<dbReference type="Gene3D" id="3.20.20.300">
    <property type="entry name" value="Glycoside hydrolase, family 3, N-terminal domain"/>
    <property type="match status" value="1"/>
</dbReference>
<dbReference type="PANTHER" id="PTHR30620">
    <property type="entry name" value="PERIPLASMIC BETA-GLUCOSIDASE-RELATED"/>
    <property type="match status" value="1"/>
</dbReference>
<dbReference type="Gene3D" id="2.60.120.430">
    <property type="entry name" value="Galactose-binding lectin"/>
    <property type="match status" value="1"/>
</dbReference>
<dbReference type="RefSeq" id="WP_126166511.1">
    <property type="nucleotide sequence ID" value="NZ_CP020373.1"/>
</dbReference>
<keyword evidence="7" id="KW-1185">Reference proteome</keyword>
<dbReference type="Proteomes" id="UP000278437">
    <property type="component" value="Chromosome"/>
</dbReference>
<evidence type="ECO:0000313" key="6">
    <source>
        <dbReference type="EMBL" id="AZQ10112.1"/>
    </source>
</evidence>
<dbReference type="PANTHER" id="PTHR30620:SF77">
    <property type="entry name" value="LYSOSOMAL BETA GLUCOSIDASE-LIKE"/>
    <property type="match status" value="1"/>
</dbReference>
<name>A0ABM7D174_9GAMM</name>
<gene>
    <name evidence="6" type="primary">bglX</name>
    <name evidence="6" type="ORF">STH12_00976</name>
</gene>
<dbReference type="InterPro" id="IPR017853">
    <property type="entry name" value="GH"/>
</dbReference>
<keyword evidence="1 6" id="KW-0378">Hydrolase</keyword>
<dbReference type="InterPro" id="IPR051915">
    <property type="entry name" value="Cellulose_Degrad_GH3"/>
</dbReference>
<sequence>MRLRLSRTAAVIGSVLGLTVAAASTTAISATSTVATGTESLHSKTSLDLWPQGVYRVPVDAALEARVGTLLAQMSLEQKVAQIIQPEIRDFSVEDMRRVGFGSFLNGGGSFPGNNSQARASDWVTLADAMYEAAMDASLDGAAIPPFWGTDAVHGHGNVFGATLFPHNIGLGATQNPGLIKAIAATTAREVRATGIDWVFAPTVALVDNLRWGRSYEGYARDPQLIERYARAFVAGMQGEGDSWLDGAHTLATAKHFIGDGGTENGDDRGDTRVDEATLAGRHGQGYVGALAQGVQTVMASFNSWNGEKLHGSHYLLTEVLKNRLGFDGVVVGDWLGHGFVPGCSYERCAAAINAGVDILMAPGDSWKALYPNTIADVKSGAVPASRLDDAVKRILRVKLRAGLFDGLSPSKRPFAGDASLIGHPEHRALARQAVAESLVLLKNNPVEGAPLLPIKSSARVLVIGEGADNIPQQAGGWSMTWQGTEVTNADFPGATSIFAGIDDALKAGGGEARLSVDGSIPADFTPDLVLAVFGESPYAEGNGDLDNLEYQRGDKRDLAMLKRIRAAGLPLVSVFLSGRPLWVNPELNASDAFVAAWLPGSEGAGVADVLIGDKHAKPRADFIGRLPFPWPATPDADGWHHEDKPQASLFELWQGFDYQSNATLATLDESSGAETAPSRLAIFDKAIKAPWHLAVGDDSGMHRVGAGVWQQGAWSVRSINREVQEDARRFSFAAAGSLSFRDDFPMDLRRFYRKTAVLGFDAALESVPTQAELSMQCEGNCGQTLNLAGSLVADAKWRRYQVPLGCFGLGVNELGRVFSPMTLTLGAGDALTLANVAIEEAGAASAANILLAECGQTQAEAEAMPR</sequence>
<evidence type="ECO:0000256" key="2">
    <source>
        <dbReference type="SAM" id="SignalP"/>
    </source>
</evidence>
<dbReference type="Pfam" id="PF00933">
    <property type="entry name" value="Glyco_hydro_3"/>
    <property type="match status" value="1"/>
</dbReference>
<dbReference type="EC" id="3.2.1.21" evidence="6"/>
<proteinExistence type="predicted"/>
<dbReference type="EMBL" id="CP020373">
    <property type="protein sequence ID" value="AZQ10112.1"/>
    <property type="molecule type" value="Genomic_DNA"/>
</dbReference>
<feature type="signal peptide" evidence="2">
    <location>
        <begin position="1"/>
        <end position="29"/>
    </location>
</feature>
<evidence type="ECO:0000259" key="3">
    <source>
        <dbReference type="Pfam" id="PF00933"/>
    </source>
</evidence>
<accession>A0ABM7D174</accession>
<evidence type="ECO:0000259" key="5">
    <source>
        <dbReference type="Pfam" id="PF18559"/>
    </source>
</evidence>
<dbReference type="InterPro" id="IPR036881">
    <property type="entry name" value="Glyco_hydro_3_C_sf"/>
</dbReference>
<dbReference type="PRINTS" id="PR00133">
    <property type="entry name" value="GLHYDRLASE3"/>
</dbReference>
<dbReference type="SUPFAM" id="SSF51445">
    <property type="entry name" value="(Trans)glycosidases"/>
    <property type="match status" value="1"/>
</dbReference>
<evidence type="ECO:0000259" key="4">
    <source>
        <dbReference type="Pfam" id="PF01915"/>
    </source>
</evidence>